<dbReference type="AlphaFoldDB" id="A0A3M2VY24"/>
<accession>A0A3M2VY24</accession>
<organism evidence="1 2">
    <name type="scientific">Pseudomonas syringae pv. maculicola</name>
    <dbReference type="NCBI Taxonomy" id="59511"/>
    <lineage>
        <taxon>Bacteria</taxon>
        <taxon>Pseudomonadati</taxon>
        <taxon>Pseudomonadota</taxon>
        <taxon>Gammaproteobacteria</taxon>
        <taxon>Pseudomonadales</taxon>
        <taxon>Pseudomonadaceae</taxon>
        <taxon>Pseudomonas</taxon>
    </lineage>
</organism>
<evidence type="ECO:0000313" key="2">
    <source>
        <dbReference type="Proteomes" id="UP000282378"/>
    </source>
</evidence>
<gene>
    <name evidence="1" type="ORF">APX70_02848</name>
</gene>
<comment type="caution">
    <text evidence="1">The sequence shown here is derived from an EMBL/GenBank/DDBJ whole genome shotgun (WGS) entry which is preliminary data.</text>
</comment>
<protein>
    <submittedName>
        <fullName evidence="1">Uncharacterized protein</fullName>
    </submittedName>
</protein>
<evidence type="ECO:0000313" key="1">
    <source>
        <dbReference type="EMBL" id="RML43308.1"/>
    </source>
</evidence>
<sequence length="80" mass="9375">MRKYVQSLRKAMSQIRRECFTGLPKRLVTQSGHAQSFIQRRRLQNQMRCGRFGSVCRPSEQFLLTSDEGLFFTALDQIHP</sequence>
<proteinExistence type="predicted"/>
<name>A0A3M2VY24_PSEYM</name>
<dbReference type="Proteomes" id="UP000282378">
    <property type="component" value="Unassembled WGS sequence"/>
</dbReference>
<dbReference type="EMBL" id="RBNL01003860">
    <property type="protein sequence ID" value="RML43308.1"/>
    <property type="molecule type" value="Genomic_DNA"/>
</dbReference>
<reference evidence="1 2" key="1">
    <citation type="submission" date="2018-08" db="EMBL/GenBank/DDBJ databases">
        <title>Recombination of ecologically and evolutionarily significant loci maintains genetic cohesion in the Pseudomonas syringae species complex.</title>
        <authorList>
            <person name="Dillon M."/>
            <person name="Thakur S."/>
            <person name="Almeida R.N.D."/>
            <person name="Weir B.S."/>
            <person name="Guttman D.S."/>
        </authorList>
    </citation>
    <scope>NUCLEOTIDE SEQUENCE [LARGE SCALE GENOMIC DNA]</scope>
    <source>
        <strain evidence="1 2">88_10</strain>
    </source>
</reference>